<comment type="caution">
    <text evidence="1">The sequence shown here is derived from an EMBL/GenBank/DDBJ whole genome shotgun (WGS) entry which is preliminary data.</text>
</comment>
<dbReference type="AlphaFoldDB" id="A0A645GL12"/>
<accession>A0A645GL12</accession>
<dbReference type="EMBL" id="VSSQ01077284">
    <property type="protein sequence ID" value="MPN27405.1"/>
    <property type="molecule type" value="Genomic_DNA"/>
</dbReference>
<evidence type="ECO:0000313" key="1">
    <source>
        <dbReference type="EMBL" id="MPN27405.1"/>
    </source>
</evidence>
<name>A0A645GL12_9ZZZZ</name>
<protein>
    <submittedName>
        <fullName evidence="1">Uncharacterized protein</fullName>
    </submittedName>
</protein>
<proteinExistence type="predicted"/>
<gene>
    <name evidence="1" type="ORF">SDC9_174837</name>
</gene>
<reference evidence="1" key="1">
    <citation type="submission" date="2019-08" db="EMBL/GenBank/DDBJ databases">
        <authorList>
            <person name="Kucharzyk K."/>
            <person name="Murdoch R.W."/>
            <person name="Higgins S."/>
            <person name="Loffler F."/>
        </authorList>
    </citation>
    <scope>NUCLEOTIDE SEQUENCE</scope>
</reference>
<organism evidence="1">
    <name type="scientific">bioreactor metagenome</name>
    <dbReference type="NCBI Taxonomy" id="1076179"/>
    <lineage>
        <taxon>unclassified sequences</taxon>
        <taxon>metagenomes</taxon>
        <taxon>ecological metagenomes</taxon>
    </lineage>
</organism>
<dbReference type="PROSITE" id="PS51257">
    <property type="entry name" value="PROKAR_LIPOPROTEIN"/>
    <property type="match status" value="1"/>
</dbReference>
<sequence>MVGYRYAHFGHLHQRHDAFLHSGSTGSCEDDDRQAFFGRTFEYLRNLLTDNFPNTCHDEIGIHHAQSDPFLIDGSRSGNDSLIQTCSPFGILQFFIIIRKI</sequence>